<accession>A0A645AGW5</accession>
<evidence type="ECO:0000259" key="1">
    <source>
        <dbReference type="PROSITE" id="PS50943"/>
    </source>
</evidence>
<dbReference type="Gene3D" id="1.10.260.40">
    <property type="entry name" value="lambda repressor-like DNA-binding domains"/>
    <property type="match status" value="1"/>
</dbReference>
<reference evidence="2" key="1">
    <citation type="submission" date="2019-08" db="EMBL/GenBank/DDBJ databases">
        <authorList>
            <person name="Kucharzyk K."/>
            <person name="Murdoch R.W."/>
            <person name="Higgins S."/>
            <person name="Loffler F."/>
        </authorList>
    </citation>
    <scope>NUCLEOTIDE SEQUENCE</scope>
</reference>
<comment type="caution">
    <text evidence="2">The sequence shown here is derived from an EMBL/GenBank/DDBJ whole genome shotgun (WGS) entry which is preliminary data.</text>
</comment>
<organism evidence="2">
    <name type="scientific">bioreactor metagenome</name>
    <dbReference type="NCBI Taxonomy" id="1076179"/>
    <lineage>
        <taxon>unclassified sequences</taxon>
        <taxon>metagenomes</taxon>
        <taxon>ecological metagenomes</taxon>
    </lineage>
</organism>
<feature type="domain" description="HTH cro/C1-type" evidence="1">
    <location>
        <begin position="4"/>
        <end position="58"/>
    </location>
</feature>
<dbReference type="PROSITE" id="PS50943">
    <property type="entry name" value="HTH_CROC1"/>
    <property type="match status" value="1"/>
</dbReference>
<dbReference type="GO" id="GO:0003677">
    <property type="term" value="F:DNA binding"/>
    <property type="evidence" value="ECO:0007669"/>
    <property type="project" value="InterPro"/>
</dbReference>
<dbReference type="SMART" id="SM00530">
    <property type="entry name" value="HTH_XRE"/>
    <property type="match status" value="1"/>
</dbReference>
<protein>
    <recommendedName>
        <fullName evidence="1">HTH cro/C1-type domain-containing protein</fullName>
    </recommendedName>
</protein>
<name>A0A645AGW5_9ZZZZ</name>
<dbReference type="InterPro" id="IPR010982">
    <property type="entry name" value="Lambda_DNA-bd_dom_sf"/>
</dbReference>
<dbReference type="EMBL" id="VSSQ01013861">
    <property type="protein sequence ID" value="MPM52435.1"/>
    <property type="molecule type" value="Genomic_DNA"/>
</dbReference>
<dbReference type="SUPFAM" id="SSF47413">
    <property type="entry name" value="lambda repressor-like DNA-binding domains"/>
    <property type="match status" value="1"/>
</dbReference>
<sequence length="60" mass="6835">MTKLKMLRKKRGLKITEVADKLSASPQAVWQQEHRGIQTINTAKRYAVVLDCSPLDILEL</sequence>
<proteinExistence type="predicted"/>
<evidence type="ECO:0000313" key="2">
    <source>
        <dbReference type="EMBL" id="MPM52435.1"/>
    </source>
</evidence>
<dbReference type="InterPro" id="IPR001387">
    <property type="entry name" value="Cro/C1-type_HTH"/>
</dbReference>
<gene>
    <name evidence="2" type="ORF">SDC9_99194</name>
</gene>
<dbReference type="AlphaFoldDB" id="A0A645AGW5"/>
<dbReference type="CDD" id="cd00093">
    <property type="entry name" value="HTH_XRE"/>
    <property type="match status" value="1"/>
</dbReference>